<evidence type="ECO:0000256" key="4">
    <source>
        <dbReference type="ARBA" id="ARBA00022771"/>
    </source>
</evidence>
<reference evidence="12" key="1">
    <citation type="submission" date="2015-02" db="EMBL/GenBank/DDBJ databases">
        <title>Genome sequencing for Strongylocentrotus purpuratus.</title>
        <authorList>
            <person name="Murali S."/>
            <person name="Liu Y."/>
            <person name="Vee V."/>
            <person name="English A."/>
            <person name="Wang M."/>
            <person name="Skinner E."/>
            <person name="Han Y."/>
            <person name="Muzny D.M."/>
            <person name="Worley K.C."/>
            <person name="Gibbs R.A."/>
        </authorList>
    </citation>
    <scope>NUCLEOTIDE SEQUENCE</scope>
</reference>
<dbReference type="Gene3D" id="3.30.40.10">
    <property type="entry name" value="Zinc/RING finger domain, C3HC4 (zinc finger)"/>
    <property type="match status" value="1"/>
</dbReference>
<dbReference type="InterPro" id="IPR013083">
    <property type="entry name" value="Znf_RING/FYVE/PHD"/>
</dbReference>
<dbReference type="InterPro" id="IPR018289">
    <property type="entry name" value="MULE_transposase_dom"/>
</dbReference>
<dbReference type="GO" id="GO:0008270">
    <property type="term" value="F:zinc ion binding"/>
    <property type="evidence" value="ECO:0007669"/>
    <property type="project" value="UniProtKB-KW"/>
</dbReference>
<dbReference type="EnsemblMetazoa" id="XM_011674873">
    <property type="protein sequence ID" value="XP_011673175"/>
    <property type="gene ID" value="LOC105442606"/>
</dbReference>
<dbReference type="InterPro" id="IPR001965">
    <property type="entry name" value="Znf_PHD"/>
</dbReference>
<organism evidence="11 12">
    <name type="scientific">Strongylocentrotus purpuratus</name>
    <name type="common">Purple sea urchin</name>
    <dbReference type="NCBI Taxonomy" id="7668"/>
    <lineage>
        <taxon>Eukaryota</taxon>
        <taxon>Metazoa</taxon>
        <taxon>Echinodermata</taxon>
        <taxon>Eleutherozoa</taxon>
        <taxon>Echinozoa</taxon>
        <taxon>Echinoidea</taxon>
        <taxon>Euechinoidea</taxon>
        <taxon>Echinacea</taxon>
        <taxon>Camarodonta</taxon>
        <taxon>Echinidea</taxon>
        <taxon>Strongylocentrotidae</taxon>
        <taxon>Strongylocentrotus</taxon>
    </lineage>
</organism>
<dbReference type="PANTHER" id="PTHR47456:SF1">
    <property type="entry name" value="PHD-TYPE DOMAIN-CONTAINING PROTEIN"/>
    <property type="match status" value="1"/>
</dbReference>
<dbReference type="Pfam" id="PF10551">
    <property type="entry name" value="MULE"/>
    <property type="match status" value="1"/>
</dbReference>
<evidence type="ECO:0000256" key="7">
    <source>
        <dbReference type="PROSITE-ProRule" id="PRU00325"/>
    </source>
</evidence>
<keyword evidence="4 7" id="KW-0863">Zinc-finger</keyword>
<dbReference type="KEGG" id="spu:105442606"/>
<keyword evidence="5" id="KW-0378">Hydrolase</keyword>
<dbReference type="PROSITE" id="PS50966">
    <property type="entry name" value="ZF_SWIM"/>
    <property type="match status" value="1"/>
</dbReference>
<dbReference type="RefSeq" id="XP_011673175.2">
    <property type="nucleotide sequence ID" value="XM_011674873.2"/>
</dbReference>
<dbReference type="GO" id="GO:0008234">
    <property type="term" value="F:cysteine-type peptidase activity"/>
    <property type="evidence" value="ECO:0007669"/>
    <property type="project" value="InterPro"/>
</dbReference>
<dbReference type="AlphaFoldDB" id="A0A7M7HJI6"/>
<dbReference type="GO" id="GO:0006508">
    <property type="term" value="P:proteolysis"/>
    <property type="evidence" value="ECO:0007669"/>
    <property type="project" value="UniProtKB-KW"/>
</dbReference>
<feature type="compositionally biased region" description="Low complexity" evidence="8">
    <location>
        <begin position="629"/>
        <end position="772"/>
    </location>
</feature>
<evidence type="ECO:0000313" key="11">
    <source>
        <dbReference type="EnsemblMetazoa" id="XP_011673175"/>
    </source>
</evidence>
<proteinExistence type="inferred from homology"/>
<dbReference type="InParanoid" id="A0A7M7HJI6"/>
<dbReference type="Gene3D" id="3.40.395.10">
    <property type="entry name" value="Adenoviral Proteinase, Chain A"/>
    <property type="match status" value="1"/>
</dbReference>
<evidence type="ECO:0000259" key="9">
    <source>
        <dbReference type="PROSITE" id="PS50600"/>
    </source>
</evidence>
<dbReference type="CDD" id="cd15517">
    <property type="entry name" value="PHD_TCF19_like"/>
    <property type="match status" value="1"/>
</dbReference>
<dbReference type="Proteomes" id="UP000007110">
    <property type="component" value="Unassembled WGS sequence"/>
</dbReference>
<dbReference type="InterPro" id="IPR003653">
    <property type="entry name" value="Peptidase_C48_C"/>
</dbReference>
<comment type="similarity">
    <text evidence="1">Belongs to the peptidase C48 family.</text>
</comment>
<dbReference type="InterPro" id="IPR038765">
    <property type="entry name" value="Papain-like_cys_pep_sf"/>
</dbReference>
<evidence type="ECO:0000256" key="3">
    <source>
        <dbReference type="ARBA" id="ARBA00022723"/>
    </source>
</evidence>
<evidence type="ECO:0000313" key="12">
    <source>
        <dbReference type="Proteomes" id="UP000007110"/>
    </source>
</evidence>
<dbReference type="Pfam" id="PF02902">
    <property type="entry name" value="Peptidase_C48"/>
    <property type="match status" value="1"/>
</dbReference>
<keyword evidence="3" id="KW-0479">Metal-binding</keyword>
<evidence type="ECO:0000256" key="8">
    <source>
        <dbReference type="SAM" id="MobiDB-lite"/>
    </source>
</evidence>
<sequence>MADKVIAAIEMYIARYIKYTIRCVFPNVTYFFFVLVSCRYSKLDLENLEIQVKEWAQQYPEDNFKLTLPSTAPVGDIDDPIPQEDDEEVVPNPRESGASHFFFCHQTRFQRHLLQRYGNKLCLLDATYRTTKYAVPLFFLAVKTNHGYSVVGDFVVQYETARAIQLGLQTIKQWMEEDGKDWNPSYFMTDFSEREIKAIEETFPECTTFLCDFHREQAWLRWLSKTENGVTSCKQKVLGMMRRCAHATQPAEYQAALGAFESSPEWRSSSKLRNWFSKQWYPHFKRWVWAYRADRDLQVNTNNGIERQNKIFKYDYLEQKKDLGISGMVSALITEYLPTMKLRYIQKNVSSMESLGRTYDEGIPSYLRSRPHSFIHHCMMKMEYALTVCKEDVIKISGSHFQVKSETSLPGCCYNVHINSAQNIPSCECWAWRWFRLPCKHMFAIFHLGEASWQDLPEEYRESPLFTLDSHVSGFLPERSGVSSIDETLEFDEGEVSHVDLPVSRQLSSKKAVALQVREHLEVLRDLSYVCNDVQILTSMEDKLGLLVATTHLRMQNEAGLVDAPVAPRGKKKRKRQKHSSGRHDTVLPQRKKRKSVRVGTAADRKRGNSRLITDYLAQAAQELQFTPSTSAPDVSAPAASASAPGASAPDASAPDTSAPAASAPDTSAPVASAPDASAPDASAPAASAPAASAPAASAPDASAPATSAPAASAPDASAPAASAPDASAPATSAPDASAPATSAPDASAPATSRSSTASCSSTASRSSTASSRLKMDARRLLKEIVLPKVAVPKGKRARYHVSGDVLEHRDFVSLVHPNWINDKIINGYLHLLMTKNNQSDFGHIFLLPSYVAVQWSCKNMQPWMFQKVVLRRFTWVFMPINVRQSHWILLVANIQSRTVSILDSLAGHDNLLYFEKFRQYMAARARCTGELQEEWSYDEKITSAQQSDGSSCGPFVMLNALALTWNTSPSVLRQDHARSMRNYVLFKLLQAAEKPHKQSKVCDMVGCSKPILPADWVCCEVCGRWCHYKCVGMSSAPEGDYVCPICIARYE</sequence>
<keyword evidence="12" id="KW-1185">Reference proteome</keyword>
<feature type="domain" description="SWIM-type" evidence="10">
    <location>
        <begin position="414"/>
        <end position="450"/>
    </location>
</feature>
<protein>
    <submittedName>
        <fullName evidence="11">Uncharacterized protein</fullName>
    </submittedName>
</protein>
<dbReference type="PANTHER" id="PTHR47456">
    <property type="entry name" value="PHD-TYPE DOMAIN-CONTAINING PROTEIN"/>
    <property type="match status" value="1"/>
</dbReference>
<dbReference type="PROSITE" id="PS50600">
    <property type="entry name" value="ULP_PROTEASE"/>
    <property type="match status" value="1"/>
</dbReference>
<reference evidence="11" key="2">
    <citation type="submission" date="2021-01" db="UniProtKB">
        <authorList>
            <consortium name="EnsemblMetazoa"/>
        </authorList>
    </citation>
    <scope>IDENTIFICATION</scope>
</reference>
<dbReference type="SUPFAM" id="SSF54001">
    <property type="entry name" value="Cysteine proteinases"/>
    <property type="match status" value="1"/>
</dbReference>
<feature type="domain" description="Ubiquitin-like protease family profile" evidence="9">
    <location>
        <begin position="805"/>
        <end position="964"/>
    </location>
</feature>
<feature type="region of interest" description="Disordered" evidence="8">
    <location>
        <begin position="560"/>
        <end position="606"/>
    </location>
</feature>
<dbReference type="SUPFAM" id="SSF57903">
    <property type="entry name" value="FYVE/PHD zinc finger"/>
    <property type="match status" value="1"/>
</dbReference>
<evidence type="ECO:0000256" key="6">
    <source>
        <dbReference type="ARBA" id="ARBA00022833"/>
    </source>
</evidence>
<keyword evidence="6" id="KW-0862">Zinc</keyword>
<dbReference type="InterPro" id="IPR007527">
    <property type="entry name" value="Znf_SWIM"/>
</dbReference>
<accession>A0A7M7HJI6</accession>
<keyword evidence="2" id="KW-0645">Protease</keyword>
<dbReference type="GeneID" id="105442606"/>
<evidence type="ECO:0000256" key="2">
    <source>
        <dbReference type="ARBA" id="ARBA00022670"/>
    </source>
</evidence>
<evidence type="ECO:0000256" key="1">
    <source>
        <dbReference type="ARBA" id="ARBA00005234"/>
    </source>
</evidence>
<feature type="compositionally biased region" description="Basic residues" evidence="8">
    <location>
        <begin position="569"/>
        <end position="581"/>
    </location>
</feature>
<evidence type="ECO:0000256" key="5">
    <source>
        <dbReference type="ARBA" id="ARBA00022801"/>
    </source>
</evidence>
<feature type="region of interest" description="Disordered" evidence="8">
    <location>
        <begin position="629"/>
        <end position="773"/>
    </location>
</feature>
<dbReference type="SMART" id="SM00249">
    <property type="entry name" value="PHD"/>
    <property type="match status" value="1"/>
</dbReference>
<name>A0A7M7HJI6_STRPU</name>
<evidence type="ECO:0000259" key="10">
    <source>
        <dbReference type="PROSITE" id="PS50966"/>
    </source>
</evidence>
<dbReference type="OrthoDB" id="5984937at2759"/>
<dbReference type="InterPro" id="IPR011011">
    <property type="entry name" value="Znf_FYVE_PHD"/>
</dbReference>